<dbReference type="Pfam" id="PF23283">
    <property type="entry name" value="D8C_UMOD"/>
    <property type="match status" value="1"/>
</dbReference>
<keyword evidence="6" id="KW-1185">Reference proteome</keyword>
<dbReference type="Proteomes" id="UP001152795">
    <property type="component" value="Unassembled WGS sequence"/>
</dbReference>
<feature type="region of interest" description="Disordered" evidence="3">
    <location>
        <begin position="109"/>
        <end position="148"/>
    </location>
</feature>
<dbReference type="OrthoDB" id="2015116at2759"/>
<keyword evidence="2" id="KW-1015">Disulfide bond</keyword>
<name>A0A6S7KIX3_PARCT</name>
<evidence type="ECO:0000313" key="6">
    <source>
        <dbReference type="Proteomes" id="UP001152795"/>
    </source>
</evidence>
<gene>
    <name evidence="5" type="ORF">PACLA_8A065799</name>
</gene>
<evidence type="ECO:0000256" key="2">
    <source>
        <dbReference type="ARBA" id="ARBA00023157"/>
    </source>
</evidence>
<dbReference type="AlphaFoldDB" id="A0A6S7KIX3"/>
<sequence length="299" mass="32403">PALAWKDIISNHSVPSEIDCSFNCGNEPTCAGFKYKFGTNSPSVNCQLSNTTGKNNMANYDDQGWVFFIDVTKKLKHYSTRTKKEMTTTPGIPTTEKEIATTSGIPTTEKEITTTPGIPTTEKEITTTPGIPTTEKEMTTTPGIPTTEKEITTTPGIPTTEKEMTTAPGIPTTVLPQRNECSSYSWLNESSRNQNYSGGGGYCDDGLSPGWYRFGGGAGIKMASSCVPAGRCGTAVSGWMNGTHPTVADGNVTRIVCYTWQSHCCMESNNIEVVNCGQYYVYKLSPRHGCYSRHCGSDN</sequence>
<evidence type="ECO:0000259" key="4">
    <source>
        <dbReference type="Pfam" id="PF23283"/>
    </source>
</evidence>
<feature type="compositionally biased region" description="Low complexity" evidence="3">
    <location>
        <begin position="113"/>
        <end position="148"/>
    </location>
</feature>
<reference evidence="5" key="1">
    <citation type="submission" date="2020-04" db="EMBL/GenBank/DDBJ databases">
        <authorList>
            <person name="Alioto T."/>
            <person name="Alioto T."/>
            <person name="Gomez Garrido J."/>
        </authorList>
    </citation>
    <scope>NUCLEOTIDE SEQUENCE</scope>
    <source>
        <strain evidence="5">A484AB</strain>
    </source>
</reference>
<protein>
    <recommendedName>
        <fullName evidence="4">UMOD/GP2/OIT3-like D8C domain-containing protein</fullName>
    </recommendedName>
</protein>
<evidence type="ECO:0000313" key="5">
    <source>
        <dbReference type="EMBL" id="CAB4028163.1"/>
    </source>
</evidence>
<feature type="non-terminal residue" evidence="5">
    <location>
        <position position="299"/>
    </location>
</feature>
<dbReference type="EMBL" id="CACRXK020015289">
    <property type="protein sequence ID" value="CAB4028163.1"/>
    <property type="molecule type" value="Genomic_DNA"/>
</dbReference>
<evidence type="ECO:0000256" key="1">
    <source>
        <dbReference type="ARBA" id="ARBA00022729"/>
    </source>
</evidence>
<evidence type="ECO:0000256" key="3">
    <source>
        <dbReference type="SAM" id="MobiDB-lite"/>
    </source>
</evidence>
<keyword evidence="1" id="KW-0732">Signal</keyword>
<accession>A0A6S7KIX3</accession>
<dbReference type="PANTHER" id="PTHR36191">
    <property type="entry name" value="ENDO/EXONUCLEASE/PHOSPHATASE DOMAIN-CONTAINING PROTEIN-RELATED"/>
    <property type="match status" value="1"/>
</dbReference>
<dbReference type="InterPro" id="IPR057774">
    <property type="entry name" value="D8C_UMOD/GP2/OIT3-like"/>
</dbReference>
<dbReference type="PANTHER" id="PTHR36191:SF4">
    <property type="entry name" value="VWFD DOMAIN-CONTAINING PROTEIN"/>
    <property type="match status" value="1"/>
</dbReference>
<proteinExistence type="predicted"/>
<comment type="caution">
    <text evidence="5">The sequence shown here is derived from an EMBL/GenBank/DDBJ whole genome shotgun (WGS) entry which is preliminary data.</text>
</comment>
<feature type="domain" description="UMOD/GP2/OIT3-like D8C" evidence="4">
    <location>
        <begin position="214"/>
        <end position="295"/>
    </location>
</feature>
<organism evidence="5 6">
    <name type="scientific">Paramuricea clavata</name>
    <name type="common">Red gorgonian</name>
    <name type="synonym">Violescent sea-whip</name>
    <dbReference type="NCBI Taxonomy" id="317549"/>
    <lineage>
        <taxon>Eukaryota</taxon>
        <taxon>Metazoa</taxon>
        <taxon>Cnidaria</taxon>
        <taxon>Anthozoa</taxon>
        <taxon>Octocorallia</taxon>
        <taxon>Malacalcyonacea</taxon>
        <taxon>Plexauridae</taxon>
        <taxon>Paramuricea</taxon>
    </lineage>
</organism>